<evidence type="ECO:0000256" key="5">
    <source>
        <dbReference type="SAM" id="Phobius"/>
    </source>
</evidence>
<feature type="transmembrane region" description="Helical" evidence="5">
    <location>
        <begin position="125"/>
        <end position="146"/>
    </location>
</feature>
<sequence length="152" mass="15931">MYTSTSILFHQSNHGTSRQSAEEPAGAMAGVGSLMGGATSLERTYLSYHRTAMVFGMLSVVTAQLTVINHAPNPSPTFGFRTVGKPLSVVLACCALIISIVGVLRWWRLQNGLLRGVSISGGRELVVVGAIVGAVIAGTLGLVVAVDITKEY</sequence>
<comment type="subcellular location">
    <subcellularLocation>
        <location evidence="1">Endomembrane system</location>
        <topology evidence="1">Multi-pass membrane protein</topology>
    </subcellularLocation>
</comment>
<feature type="domain" description="DUF202" evidence="6">
    <location>
        <begin position="42"/>
        <end position="111"/>
    </location>
</feature>
<dbReference type="PANTHER" id="PTHR34187:SF1">
    <property type="entry name" value="DUF202 DOMAIN-CONTAINING PROTEIN"/>
    <property type="match status" value="1"/>
</dbReference>
<dbReference type="PANTHER" id="PTHR34187">
    <property type="entry name" value="FGR18P"/>
    <property type="match status" value="1"/>
</dbReference>
<dbReference type="STRING" id="1392247.A0A3N4KXN3"/>
<gene>
    <name evidence="7" type="ORF">P167DRAFT_543800</name>
</gene>
<evidence type="ECO:0000256" key="3">
    <source>
        <dbReference type="ARBA" id="ARBA00022989"/>
    </source>
</evidence>
<evidence type="ECO:0000256" key="2">
    <source>
        <dbReference type="ARBA" id="ARBA00022692"/>
    </source>
</evidence>
<proteinExistence type="predicted"/>
<keyword evidence="2 5" id="KW-0812">Transmembrane</keyword>
<evidence type="ECO:0000313" key="7">
    <source>
        <dbReference type="EMBL" id="RPB14248.1"/>
    </source>
</evidence>
<feature type="transmembrane region" description="Helical" evidence="5">
    <location>
        <begin position="83"/>
        <end position="104"/>
    </location>
</feature>
<dbReference type="InterPro" id="IPR052053">
    <property type="entry name" value="IM_YidH-like"/>
</dbReference>
<keyword evidence="3 5" id="KW-1133">Transmembrane helix</keyword>
<keyword evidence="8" id="KW-1185">Reference proteome</keyword>
<evidence type="ECO:0000256" key="4">
    <source>
        <dbReference type="ARBA" id="ARBA00023136"/>
    </source>
</evidence>
<dbReference type="Pfam" id="PF02656">
    <property type="entry name" value="DUF202"/>
    <property type="match status" value="1"/>
</dbReference>
<dbReference type="AlphaFoldDB" id="A0A3N4KXN3"/>
<name>A0A3N4KXN3_9PEZI</name>
<dbReference type="OrthoDB" id="199599at2759"/>
<dbReference type="InParanoid" id="A0A3N4KXN3"/>
<evidence type="ECO:0000256" key="1">
    <source>
        <dbReference type="ARBA" id="ARBA00004127"/>
    </source>
</evidence>
<evidence type="ECO:0000259" key="6">
    <source>
        <dbReference type="Pfam" id="PF02656"/>
    </source>
</evidence>
<organism evidence="7 8">
    <name type="scientific">Morchella conica CCBAS932</name>
    <dbReference type="NCBI Taxonomy" id="1392247"/>
    <lineage>
        <taxon>Eukaryota</taxon>
        <taxon>Fungi</taxon>
        <taxon>Dikarya</taxon>
        <taxon>Ascomycota</taxon>
        <taxon>Pezizomycotina</taxon>
        <taxon>Pezizomycetes</taxon>
        <taxon>Pezizales</taxon>
        <taxon>Morchellaceae</taxon>
        <taxon>Morchella</taxon>
    </lineage>
</organism>
<reference evidence="7 8" key="1">
    <citation type="journal article" date="2018" name="Nat. Ecol. Evol.">
        <title>Pezizomycetes genomes reveal the molecular basis of ectomycorrhizal truffle lifestyle.</title>
        <authorList>
            <person name="Murat C."/>
            <person name="Payen T."/>
            <person name="Noel B."/>
            <person name="Kuo A."/>
            <person name="Morin E."/>
            <person name="Chen J."/>
            <person name="Kohler A."/>
            <person name="Krizsan K."/>
            <person name="Balestrini R."/>
            <person name="Da Silva C."/>
            <person name="Montanini B."/>
            <person name="Hainaut M."/>
            <person name="Levati E."/>
            <person name="Barry K.W."/>
            <person name="Belfiori B."/>
            <person name="Cichocki N."/>
            <person name="Clum A."/>
            <person name="Dockter R.B."/>
            <person name="Fauchery L."/>
            <person name="Guy J."/>
            <person name="Iotti M."/>
            <person name="Le Tacon F."/>
            <person name="Lindquist E.A."/>
            <person name="Lipzen A."/>
            <person name="Malagnac F."/>
            <person name="Mello A."/>
            <person name="Molinier V."/>
            <person name="Miyauchi S."/>
            <person name="Poulain J."/>
            <person name="Riccioni C."/>
            <person name="Rubini A."/>
            <person name="Sitrit Y."/>
            <person name="Splivallo R."/>
            <person name="Traeger S."/>
            <person name="Wang M."/>
            <person name="Zifcakova L."/>
            <person name="Wipf D."/>
            <person name="Zambonelli A."/>
            <person name="Paolocci F."/>
            <person name="Nowrousian M."/>
            <person name="Ottonello S."/>
            <person name="Baldrian P."/>
            <person name="Spatafora J.W."/>
            <person name="Henrissat B."/>
            <person name="Nagy L.G."/>
            <person name="Aury J.M."/>
            <person name="Wincker P."/>
            <person name="Grigoriev I.V."/>
            <person name="Bonfante P."/>
            <person name="Martin F.M."/>
        </authorList>
    </citation>
    <scope>NUCLEOTIDE SEQUENCE [LARGE SCALE GENOMIC DNA]</scope>
    <source>
        <strain evidence="7 8">CCBAS932</strain>
    </source>
</reference>
<dbReference type="Proteomes" id="UP000277580">
    <property type="component" value="Unassembled WGS sequence"/>
</dbReference>
<dbReference type="EMBL" id="ML119118">
    <property type="protein sequence ID" value="RPB14248.1"/>
    <property type="molecule type" value="Genomic_DNA"/>
</dbReference>
<dbReference type="InterPro" id="IPR003807">
    <property type="entry name" value="DUF202"/>
</dbReference>
<keyword evidence="4 5" id="KW-0472">Membrane</keyword>
<accession>A0A3N4KXN3</accession>
<dbReference type="GO" id="GO:0012505">
    <property type="term" value="C:endomembrane system"/>
    <property type="evidence" value="ECO:0007669"/>
    <property type="project" value="UniProtKB-SubCell"/>
</dbReference>
<protein>
    <recommendedName>
        <fullName evidence="6">DUF202 domain-containing protein</fullName>
    </recommendedName>
</protein>
<evidence type="ECO:0000313" key="8">
    <source>
        <dbReference type="Proteomes" id="UP000277580"/>
    </source>
</evidence>